<gene>
    <name evidence="1" type="ORF">SBAD_LOCUS3694</name>
</gene>
<evidence type="ECO:0000313" key="3">
    <source>
        <dbReference type="WBParaSite" id="SBAD_0000386201-mRNA-1"/>
    </source>
</evidence>
<dbReference type="EMBL" id="UZAM01007898">
    <property type="protein sequence ID" value="VDP02060.1"/>
    <property type="molecule type" value="Genomic_DNA"/>
</dbReference>
<sequence>MARLSFKGRIEKKTLQMANHRQRLNAFDEAMLHAYIPDVDCRLNGGCDDYCDKFTKKLTGWAKSSEVVTSKRVKERIPEEKKIMVQKRRRLKTAWTDTVMYCSFCKLIRRMLKREDFETGSGKLEKWPKTAEASDNTGQS</sequence>
<dbReference type="AlphaFoldDB" id="A0A183IJ98"/>
<reference evidence="3" key="1">
    <citation type="submission" date="2016-06" db="UniProtKB">
        <authorList>
            <consortium name="WormBaseParasite"/>
        </authorList>
    </citation>
    <scope>IDENTIFICATION</scope>
</reference>
<keyword evidence="2" id="KW-1185">Reference proteome</keyword>
<proteinExistence type="predicted"/>
<accession>A0A183IJ98</accession>
<reference evidence="1 2" key="2">
    <citation type="submission" date="2018-11" db="EMBL/GenBank/DDBJ databases">
        <authorList>
            <consortium name="Pathogen Informatics"/>
        </authorList>
    </citation>
    <scope>NUCLEOTIDE SEQUENCE [LARGE SCALE GENOMIC DNA]</scope>
</reference>
<dbReference type="WBParaSite" id="SBAD_0000386201-mRNA-1">
    <property type="protein sequence ID" value="SBAD_0000386201-mRNA-1"/>
    <property type="gene ID" value="SBAD_0000386201"/>
</dbReference>
<organism evidence="3">
    <name type="scientific">Soboliphyme baturini</name>
    <dbReference type="NCBI Taxonomy" id="241478"/>
    <lineage>
        <taxon>Eukaryota</taxon>
        <taxon>Metazoa</taxon>
        <taxon>Ecdysozoa</taxon>
        <taxon>Nematoda</taxon>
        <taxon>Enoplea</taxon>
        <taxon>Dorylaimia</taxon>
        <taxon>Dioctophymatida</taxon>
        <taxon>Dioctophymatoidea</taxon>
        <taxon>Soboliphymatidae</taxon>
        <taxon>Soboliphyme</taxon>
    </lineage>
</organism>
<name>A0A183IJ98_9BILA</name>
<dbReference type="Proteomes" id="UP000270296">
    <property type="component" value="Unassembled WGS sequence"/>
</dbReference>
<evidence type="ECO:0000313" key="2">
    <source>
        <dbReference type="Proteomes" id="UP000270296"/>
    </source>
</evidence>
<evidence type="ECO:0000313" key="1">
    <source>
        <dbReference type="EMBL" id="VDP02060.1"/>
    </source>
</evidence>
<protein>
    <submittedName>
        <fullName evidence="3">Zf-RVT domain-containing protein</fullName>
    </submittedName>
</protein>